<feature type="region of interest" description="Disordered" evidence="1">
    <location>
        <begin position="180"/>
        <end position="237"/>
    </location>
</feature>
<feature type="compositionally biased region" description="Low complexity" evidence="1">
    <location>
        <begin position="219"/>
        <end position="237"/>
    </location>
</feature>
<dbReference type="EMBL" id="JAUIRO010000003">
    <property type="protein sequence ID" value="KAK0723380.1"/>
    <property type="molecule type" value="Genomic_DNA"/>
</dbReference>
<protein>
    <submittedName>
        <fullName evidence="2">Uncharacterized protein</fullName>
    </submittedName>
</protein>
<evidence type="ECO:0000256" key="1">
    <source>
        <dbReference type="SAM" id="MobiDB-lite"/>
    </source>
</evidence>
<gene>
    <name evidence="2" type="ORF">B0T26DRAFT_750654</name>
</gene>
<dbReference type="GeneID" id="85328525"/>
<organism evidence="2 3">
    <name type="scientific">Lasiosphaeria miniovina</name>
    <dbReference type="NCBI Taxonomy" id="1954250"/>
    <lineage>
        <taxon>Eukaryota</taxon>
        <taxon>Fungi</taxon>
        <taxon>Dikarya</taxon>
        <taxon>Ascomycota</taxon>
        <taxon>Pezizomycotina</taxon>
        <taxon>Sordariomycetes</taxon>
        <taxon>Sordariomycetidae</taxon>
        <taxon>Sordariales</taxon>
        <taxon>Lasiosphaeriaceae</taxon>
        <taxon>Lasiosphaeria</taxon>
    </lineage>
</organism>
<evidence type="ECO:0000313" key="2">
    <source>
        <dbReference type="EMBL" id="KAK0723380.1"/>
    </source>
</evidence>
<name>A0AA40E1B7_9PEZI</name>
<accession>A0AA40E1B7</accession>
<evidence type="ECO:0000313" key="3">
    <source>
        <dbReference type="Proteomes" id="UP001172101"/>
    </source>
</evidence>
<feature type="compositionally biased region" description="Basic and acidic residues" evidence="1">
    <location>
        <begin position="26"/>
        <end position="37"/>
    </location>
</feature>
<dbReference type="AlphaFoldDB" id="A0AA40E1B7"/>
<comment type="caution">
    <text evidence="2">The sequence shown here is derived from an EMBL/GenBank/DDBJ whole genome shotgun (WGS) entry which is preliminary data.</text>
</comment>
<reference evidence="2" key="1">
    <citation type="submission" date="2023-06" db="EMBL/GenBank/DDBJ databases">
        <title>Genome-scale phylogeny and comparative genomics of the fungal order Sordariales.</title>
        <authorList>
            <consortium name="Lawrence Berkeley National Laboratory"/>
            <person name="Hensen N."/>
            <person name="Bonometti L."/>
            <person name="Westerberg I."/>
            <person name="Brannstrom I.O."/>
            <person name="Guillou S."/>
            <person name="Cros-Aarteil S."/>
            <person name="Calhoun S."/>
            <person name="Haridas S."/>
            <person name="Kuo A."/>
            <person name="Mondo S."/>
            <person name="Pangilinan J."/>
            <person name="Riley R."/>
            <person name="LaButti K."/>
            <person name="Andreopoulos B."/>
            <person name="Lipzen A."/>
            <person name="Chen C."/>
            <person name="Yanf M."/>
            <person name="Daum C."/>
            <person name="Ng V."/>
            <person name="Clum A."/>
            <person name="Steindorff A."/>
            <person name="Ohm R."/>
            <person name="Martin F."/>
            <person name="Silar P."/>
            <person name="Natvig D."/>
            <person name="Lalanne C."/>
            <person name="Gautier V."/>
            <person name="Ament-velasquez S.L."/>
            <person name="Kruys A."/>
            <person name="Hutchinson M.I."/>
            <person name="Powell A.J."/>
            <person name="Barry K."/>
            <person name="Miller A.N."/>
            <person name="Grigoriev I.V."/>
            <person name="Debuchy R."/>
            <person name="Gladieux P."/>
            <person name="Thoren M.H."/>
            <person name="Johannesson H."/>
        </authorList>
    </citation>
    <scope>NUCLEOTIDE SEQUENCE</scope>
    <source>
        <strain evidence="2">SMH2392-1A</strain>
    </source>
</reference>
<proteinExistence type="predicted"/>
<sequence length="237" mass="25831">MSAPTSEPLPDSELWLGWSGPPSKKPPKDPNKYNETPKTKGHWSLFVVYGTLAPDQISGAVHHQLDAFRFSSIHNPDKTPMNSFTRDGQELPEYIAEMKEAHFHTDKPNNRVLIGRVLWADISRMMEVAGQIMPAQCMKYVVCVLAELEREGLAPRGGAELHARDVAYAASAQFWEAHHPVPNPSIKLPKSWPMPRPDNPKATLGNASEGMDSAAGPLSATTGSSAGGSKNKSGNKK</sequence>
<feature type="region of interest" description="Disordered" evidence="1">
    <location>
        <begin position="1"/>
        <end position="37"/>
    </location>
</feature>
<keyword evidence="3" id="KW-1185">Reference proteome</keyword>
<dbReference type="RefSeq" id="XP_060299304.1">
    <property type="nucleotide sequence ID" value="XM_060445255.1"/>
</dbReference>
<dbReference type="Proteomes" id="UP001172101">
    <property type="component" value="Unassembled WGS sequence"/>
</dbReference>